<keyword evidence="1" id="KW-0472">Membrane</keyword>
<dbReference type="InterPro" id="IPR003675">
    <property type="entry name" value="Rce1/LyrA-like_dom"/>
</dbReference>
<dbReference type="AlphaFoldDB" id="A0A1I2T488"/>
<evidence type="ECO:0000313" key="4">
    <source>
        <dbReference type="Proteomes" id="UP000198876"/>
    </source>
</evidence>
<dbReference type="PANTHER" id="PTHR39430">
    <property type="entry name" value="MEMBRANE-ASSOCIATED PROTEASE-RELATED"/>
    <property type="match status" value="1"/>
</dbReference>
<proteinExistence type="predicted"/>
<dbReference type="Proteomes" id="UP000198876">
    <property type="component" value="Unassembled WGS sequence"/>
</dbReference>
<feature type="domain" description="CAAX prenyl protease 2/Lysostaphin resistance protein A-like" evidence="2">
    <location>
        <begin position="141"/>
        <end position="234"/>
    </location>
</feature>
<accession>A0A1I2T488</accession>
<organism evidence="3 4">
    <name type="scientific">Halopelagius inordinatus</name>
    <dbReference type="NCBI Taxonomy" id="553467"/>
    <lineage>
        <taxon>Archaea</taxon>
        <taxon>Methanobacteriati</taxon>
        <taxon>Methanobacteriota</taxon>
        <taxon>Stenosarchaea group</taxon>
        <taxon>Halobacteria</taxon>
        <taxon>Halobacteriales</taxon>
        <taxon>Haloferacaceae</taxon>
    </lineage>
</organism>
<keyword evidence="4" id="KW-1185">Reference proteome</keyword>
<feature type="transmembrane region" description="Helical" evidence="1">
    <location>
        <begin position="61"/>
        <end position="80"/>
    </location>
</feature>
<feature type="transmembrane region" description="Helical" evidence="1">
    <location>
        <begin position="196"/>
        <end position="215"/>
    </location>
</feature>
<feature type="transmembrane region" description="Helical" evidence="1">
    <location>
        <begin position="100"/>
        <end position="120"/>
    </location>
</feature>
<dbReference type="STRING" id="553467.SAMN04488063_2538"/>
<dbReference type="Pfam" id="PF02517">
    <property type="entry name" value="Rce1-like"/>
    <property type="match status" value="1"/>
</dbReference>
<dbReference type="OrthoDB" id="275779at2157"/>
<evidence type="ECO:0000313" key="3">
    <source>
        <dbReference type="EMBL" id="SFG59874.1"/>
    </source>
</evidence>
<keyword evidence="1" id="KW-1133">Transmembrane helix</keyword>
<evidence type="ECO:0000259" key="2">
    <source>
        <dbReference type="Pfam" id="PF02517"/>
    </source>
</evidence>
<dbReference type="GO" id="GO:0004175">
    <property type="term" value="F:endopeptidase activity"/>
    <property type="evidence" value="ECO:0007669"/>
    <property type="project" value="UniProtKB-ARBA"/>
</dbReference>
<keyword evidence="1" id="KW-0812">Transmembrane</keyword>
<reference evidence="4" key="1">
    <citation type="submission" date="2016-10" db="EMBL/GenBank/DDBJ databases">
        <authorList>
            <person name="Varghese N."/>
            <person name="Submissions S."/>
        </authorList>
    </citation>
    <scope>NUCLEOTIDE SEQUENCE [LARGE SCALE GENOMIC DNA]</scope>
    <source>
        <strain evidence="4">CGMCC 1.7739</strain>
    </source>
</reference>
<evidence type="ECO:0000256" key="1">
    <source>
        <dbReference type="SAM" id="Phobius"/>
    </source>
</evidence>
<dbReference type="RefSeq" id="WP_092892704.1">
    <property type="nucleotide sequence ID" value="NZ_FOOQ01000002.1"/>
</dbReference>
<dbReference type="GO" id="GO:0080120">
    <property type="term" value="P:CAAX-box protein maturation"/>
    <property type="evidence" value="ECO:0007669"/>
    <property type="project" value="UniProtKB-ARBA"/>
</dbReference>
<feature type="transmembrane region" description="Helical" evidence="1">
    <location>
        <begin position="222"/>
        <end position="242"/>
    </location>
</feature>
<feature type="transmembrane region" description="Helical" evidence="1">
    <location>
        <begin position="140"/>
        <end position="159"/>
    </location>
</feature>
<dbReference type="PANTHER" id="PTHR39430:SF1">
    <property type="entry name" value="PROTEASE"/>
    <property type="match status" value="1"/>
</dbReference>
<dbReference type="EMBL" id="FOOQ01000002">
    <property type="protein sequence ID" value="SFG59874.1"/>
    <property type="molecule type" value="Genomic_DNA"/>
</dbReference>
<feature type="transmembrane region" description="Helical" evidence="1">
    <location>
        <begin position="20"/>
        <end position="41"/>
    </location>
</feature>
<sequence>MATDPQSSSSSSDVRTHLRAFGGAVFVVALAFLVAAIFVALGRPVIEAFGVAPDSALGRALTSAAQFVGLGVGAVGYLVVTDQRELVSVRAPTARDAAWVVGGLLGLVGLYLATVLGMEALGIEGADSNLIAQGQDEPLYYLYLVPVTVLLVGPAEELVFRGVAQGTFRRAYGPAVAIAAASAIFAVIHWSSYSGSGRFVTLGVILLLGATLGALYEKTENLVVPAAVHGLFNTTQFVYAYVAATGLL</sequence>
<feature type="transmembrane region" description="Helical" evidence="1">
    <location>
        <begin position="171"/>
        <end position="190"/>
    </location>
</feature>
<protein>
    <recommendedName>
        <fullName evidence="2">CAAX prenyl protease 2/Lysostaphin resistance protein A-like domain-containing protein</fullName>
    </recommendedName>
</protein>
<name>A0A1I2T488_9EURY</name>
<gene>
    <name evidence="3" type="ORF">SAMN04488063_2538</name>
</gene>